<evidence type="ECO:0000313" key="2">
    <source>
        <dbReference type="Proteomes" id="UP000005463"/>
    </source>
</evidence>
<dbReference type="EMBL" id="ABLC01000379">
    <property type="protein sequence ID" value="EDS99958.1"/>
    <property type="molecule type" value="Genomic_DNA"/>
</dbReference>
<protein>
    <submittedName>
        <fullName evidence="1">Uncharacterized protein</fullName>
    </submittedName>
</protein>
<proteinExistence type="predicted"/>
<dbReference type="Proteomes" id="UP000005463">
    <property type="component" value="Unassembled WGS sequence"/>
</dbReference>
<name>B1FR59_9BURK</name>
<accession>B1FR59</accession>
<gene>
    <name evidence="1" type="ORF">BamIOP4010DRAFT_6520</name>
</gene>
<sequence length="100" mass="10770">MFHAWLVKIAKIAASSAPSTRLGNSARKNVTVNEMKPSTGTDCRMSRIGISTIPARRLFAASVPYTSVNASDATIAASMRSVVRNAYSGRFDGSSEIFWV</sequence>
<evidence type="ECO:0000313" key="1">
    <source>
        <dbReference type="EMBL" id="EDS99958.1"/>
    </source>
</evidence>
<reference evidence="1 2" key="1">
    <citation type="submission" date="2008-03" db="EMBL/GenBank/DDBJ databases">
        <title>Sequencing of the draft genome and assembly of Burkholderia ambifaria IOP40-10.</title>
        <authorList>
            <consortium name="US DOE Joint Genome Institute (JGI-PGF)"/>
            <person name="Copeland A."/>
            <person name="Lucas S."/>
            <person name="Lapidus A."/>
            <person name="Glavina del Rio T."/>
            <person name="Dalin E."/>
            <person name="Tice H."/>
            <person name="Bruce D."/>
            <person name="Goodwin L."/>
            <person name="Pitluck S."/>
            <person name="Larimer F."/>
            <person name="Land M.L."/>
            <person name="Hauser L."/>
            <person name="Tiedje J."/>
            <person name="Richardson P."/>
        </authorList>
    </citation>
    <scope>NUCLEOTIDE SEQUENCE [LARGE SCALE GENOMIC DNA]</scope>
    <source>
        <strain evidence="1 2">IOP40-10</strain>
    </source>
</reference>
<dbReference type="AlphaFoldDB" id="B1FR59"/>
<comment type="caution">
    <text evidence="1">The sequence shown here is derived from an EMBL/GenBank/DDBJ whole genome shotgun (WGS) entry which is preliminary data.</text>
</comment>
<organism evidence="1 2">
    <name type="scientific">Burkholderia ambifaria IOP40-10</name>
    <dbReference type="NCBI Taxonomy" id="396596"/>
    <lineage>
        <taxon>Bacteria</taxon>
        <taxon>Pseudomonadati</taxon>
        <taxon>Pseudomonadota</taxon>
        <taxon>Betaproteobacteria</taxon>
        <taxon>Burkholderiales</taxon>
        <taxon>Burkholderiaceae</taxon>
        <taxon>Burkholderia</taxon>
        <taxon>Burkholderia cepacia complex</taxon>
    </lineage>
</organism>